<dbReference type="GO" id="GO:0016787">
    <property type="term" value="F:hydrolase activity"/>
    <property type="evidence" value="ECO:0007669"/>
    <property type="project" value="UniProtKB-KW"/>
</dbReference>
<feature type="domain" description="CN hydrolase" evidence="1">
    <location>
        <begin position="2"/>
        <end position="239"/>
    </location>
</feature>
<dbReference type="GeneID" id="68573317"/>
<dbReference type="PANTHER" id="PTHR23088">
    <property type="entry name" value="NITRILASE-RELATED"/>
    <property type="match status" value="1"/>
</dbReference>
<dbReference type="Proteomes" id="UP001500194">
    <property type="component" value="Unassembled WGS sequence"/>
</dbReference>
<dbReference type="PANTHER" id="PTHR23088:SF27">
    <property type="entry name" value="DEAMINATED GLUTATHIONE AMIDASE"/>
    <property type="match status" value="1"/>
</dbReference>
<dbReference type="Pfam" id="PF00795">
    <property type="entry name" value="CN_hydrolase"/>
    <property type="match status" value="1"/>
</dbReference>
<evidence type="ECO:0000313" key="3">
    <source>
        <dbReference type="Proteomes" id="UP001500194"/>
    </source>
</evidence>
<dbReference type="RefSeq" id="WP_227260006.1">
    <property type="nucleotide sequence ID" value="NZ_BAAADU010000002.1"/>
</dbReference>
<dbReference type="InterPro" id="IPR003010">
    <property type="entry name" value="C-N_Hydrolase"/>
</dbReference>
<proteinExistence type="predicted"/>
<dbReference type="AlphaFoldDB" id="A0AAV3T229"/>
<dbReference type="SUPFAM" id="SSF56317">
    <property type="entry name" value="Carbon-nitrogen hydrolase"/>
    <property type="match status" value="1"/>
</dbReference>
<keyword evidence="3" id="KW-1185">Reference proteome</keyword>
<dbReference type="EMBL" id="BAAADU010000002">
    <property type="protein sequence ID" value="GAA0656104.1"/>
    <property type="molecule type" value="Genomic_DNA"/>
</dbReference>
<evidence type="ECO:0000259" key="1">
    <source>
        <dbReference type="PROSITE" id="PS50263"/>
    </source>
</evidence>
<comment type="caution">
    <text evidence="2">The sequence shown here is derived from an EMBL/GenBank/DDBJ whole genome shotgun (WGS) entry which is preliminary data.</text>
</comment>
<accession>A0AAV3T229</accession>
<gene>
    <name evidence="2" type="ORF">GCM10009019_20010</name>
</gene>
<dbReference type="Gene3D" id="3.60.110.10">
    <property type="entry name" value="Carbon-nitrogen hydrolase"/>
    <property type="match status" value="1"/>
</dbReference>
<reference evidence="2 3" key="1">
    <citation type="journal article" date="2019" name="Int. J. Syst. Evol. Microbiol.">
        <title>The Global Catalogue of Microorganisms (GCM) 10K type strain sequencing project: providing services to taxonomists for standard genome sequencing and annotation.</title>
        <authorList>
            <consortium name="The Broad Institute Genomics Platform"/>
            <consortium name="The Broad Institute Genome Sequencing Center for Infectious Disease"/>
            <person name="Wu L."/>
            <person name="Ma J."/>
        </authorList>
    </citation>
    <scope>NUCLEOTIDE SEQUENCE [LARGE SCALE GENOMIC DNA]</scope>
    <source>
        <strain evidence="2 3">JCM 16327</strain>
    </source>
</reference>
<evidence type="ECO:0000313" key="2">
    <source>
        <dbReference type="EMBL" id="GAA0656104.1"/>
    </source>
</evidence>
<dbReference type="PROSITE" id="PS50263">
    <property type="entry name" value="CN_HYDROLASE"/>
    <property type="match status" value="1"/>
</dbReference>
<name>A0AAV3T229_9EURY</name>
<organism evidence="2 3">
    <name type="scientific">Salarchaeum japonicum</name>
    <dbReference type="NCBI Taxonomy" id="555573"/>
    <lineage>
        <taxon>Archaea</taxon>
        <taxon>Methanobacteriati</taxon>
        <taxon>Methanobacteriota</taxon>
        <taxon>Stenosarchaea group</taxon>
        <taxon>Halobacteria</taxon>
        <taxon>Halobacteriales</taxon>
        <taxon>Halobacteriaceae</taxon>
    </lineage>
</organism>
<dbReference type="InterPro" id="IPR036526">
    <property type="entry name" value="C-N_Hydrolase_sf"/>
</dbReference>
<keyword evidence="2" id="KW-0378">Hydrolase</keyword>
<protein>
    <submittedName>
        <fullName evidence="2">Hydrolase</fullName>
    </submittedName>
</protein>
<dbReference type="CDD" id="cd07197">
    <property type="entry name" value="nitrilase"/>
    <property type="match status" value="1"/>
</dbReference>
<sequence length="252" mass="27378">MVTVAACQLALADLDADANLDAITARLRGLPDDAGVAVFPEYALTGFVPDDRIESAALTRESDRLARLDALADTHDTAILAGFVEDAGDAYHNTAVYVTPDGDRTYYRKRHLWADEADVLAPGDERVIVESPLGRTGLVTCYDLNFVAESAAFTGDRVDALFVVGAWPAPYAQNWNLLLRARALDGVRWVVGAGRTGRRDLPDARVTDYAGQSRVIRPDGSVQAALNRRETDLVADIDPDDLADHREFIPVV</sequence>